<feature type="compositionally biased region" description="Pro residues" evidence="1">
    <location>
        <begin position="10"/>
        <end position="19"/>
    </location>
</feature>
<organism evidence="2 3">
    <name type="scientific">Acer yangbiense</name>
    <dbReference type="NCBI Taxonomy" id="1000413"/>
    <lineage>
        <taxon>Eukaryota</taxon>
        <taxon>Viridiplantae</taxon>
        <taxon>Streptophyta</taxon>
        <taxon>Embryophyta</taxon>
        <taxon>Tracheophyta</taxon>
        <taxon>Spermatophyta</taxon>
        <taxon>Magnoliopsida</taxon>
        <taxon>eudicotyledons</taxon>
        <taxon>Gunneridae</taxon>
        <taxon>Pentapetalae</taxon>
        <taxon>rosids</taxon>
        <taxon>malvids</taxon>
        <taxon>Sapindales</taxon>
        <taxon>Sapindaceae</taxon>
        <taxon>Hippocastanoideae</taxon>
        <taxon>Acereae</taxon>
        <taxon>Acer</taxon>
    </lineage>
</organism>
<evidence type="ECO:0000256" key="1">
    <source>
        <dbReference type="SAM" id="MobiDB-lite"/>
    </source>
</evidence>
<evidence type="ECO:0000313" key="2">
    <source>
        <dbReference type="EMBL" id="TXG48909.1"/>
    </source>
</evidence>
<reference evidence="3" key="1">
    <citation type="journal article" date="2019" name="Gigascience">
        <title>De novo genome assembly of the endangered Acer yangbiense, a plant species with extremely small populations endemic to Yunnan Province, China.</title>
        <authorList>
            <person name="Yang J."/>
            <person name="Wariss H.M."/>
            <person name="Tao L."/>
            <person name="Zhang R."/>
            <person name="Yun Q."/>
            <person name="Hollingsworth P."/>
            <person name="Dao Z."/>
            <person name="Luo G."/>
            <person name="Guo H."/>
            <person name="Ma Y."/>
            <person name="Sun W."/>
        </authorList>
    </citation>
    <scope>NUCLEOTIDE SEQUENCE [LARGE SCALE GENOMIC DNA]</scope>
    <source>
        <strain evidence="3">cv. Malutang</strain>
    </source>
</reference>
<gene>
    <name evidence="2" type="ORF">EZV62_024784</name>
</gene>
<name>A0A5C7GWJ6_9ROSI</name>
<proteinExistence type="predicted"/>
<dbReference type="EMBL" id="VAHF01000012">
    <property type="protein sequence ID" value="TXG48909.1"/>
    <property type="molecule type" value="Genomic_DNA"/>
</dbReference>
<feature type="region of interest" description="Disordered" evidence="1">
    <location>
        <begin position="1"/>
        <end position="22"/>
    </location>
</feature>
<sequence length="151" mass="17097">MRFEVAAPGWPRPPRPPLPKKTLVRPHQQLKLKHSPSQHEVTGYSLKPYKAGGVFRMKEHLTGIQGNVVPCTRVTPEVREEIKTYMLVNENAKKRAQLMREERIDNCVTINSLSKKSSSSGIVIERGVRGLMDRFVVNVENDVVEDLGGKR</sequence>
<protein>
    <submittedName>
        <fullName evidence="2">Uncharacterized protein</fullName>
    </submittedName>
</protein>
<keyword evidence="3" id="KW-1185">Reference proteome</keyword>
<comment type="caution">
    <text evidence="2">The sequence shown here is derived from an EMBL/GenBank/DDBJ whole genome shotgun (WGS) entry which is preliminary data.</text>
</comment>
<accession>A0A5C7GWJ6</accession>
<evidence type="ECO:0000313" key="3">
    <source>
        <dbReference type="Proteomes" id="UP000323000"/>
    </source>
</evidence>
<dbReference type="AlphaFoldDB" id="A0A5C7GWJ6"/>
<dbReference type="Proteomes" id="UP000323000">
    <property type="component" value="Chromosome 12"/>
</dbReference>
<dbReference type="OrthoDB" id="1679603at2759"/>